<dbReference type="AlphaFoldDB" id="A0A8H3WYP7"/>
<dbReference type="OrthoDB" id="2353542at2759"/>
<keyword evidence="2" id="KW-0547">Nucleotide-binding</keyword>
<dbReference type="GO" id="GO:0004713">
    <property type="term" value="F:protein tyrosine kinase activity"/>
    <property type="evidence" value="ECO:0007669"/>
    <property type="project" value="InterPro"/>
</dbReference>
<keyword evidence="1" id="KW-0808">Transferase</keyword>
<dbReference type="Proteomes" id="UP000439903">
    <property type="component" value="Unassembled WGS sequence"/>
</dbReference>
<dbReference type="EMBL" id="WTPW01002942">
    <property type="protein sequence ID" value="KAF0359312.1"/>
    <property type="molecule type" value="Genomic_DNA"/>
</dbReference>
<accession>A0A8H3WYP7</accession>
<dbReference type="InterPro" id="IPR001245">
    <property type="entry name" value="Ser-Thr/Tyr_kinase_cat_dom"/>
</dbReference>
<feature type="domain" description="Protein kinase" evidence="5">
    <location>
        <begin position="1"/>
        <end position="191"/>
    </location>
</feature>
<dbReference type="PANTHER" id="PTHR44329">
    <property type="entry name" value="SERINE/THREONINE-PROTEIN KINASE TNNI3K-RELATED"/>
    <property type="match status" value="1"/>
</dbReference>
<evidence type="ECO:0000256" key="3">
    <source>
        <dbReference type="ARBA" id="ARBA00022777"/>
    </source>
</evidence>
<comment type="caution">
    <text evidence="6">The sequence shown here is derived from an EMBL/GenBank/DDBJ whole genome shotgun (WGS) entry which is preliminary data.</text>
</comment>
<dbReference type="Gene3D" id="1.10.510.10">
    <property type="entry name" value="Transferase(Phosphotransferase) domain 1"/>
    <property type="match status" value="1"/>
</dbReference>
<reference evidence="6 7" key="1">
    <citation type="journal article" date="2019" name="Environ. Microbiol.">
        <title>At the nexus of three kingdoms: the genome of the mycorrhizal fungus Gigaspora margarita provides insights into plant, endobacterial and fungal interactions.</title>
        <authorList>
            <person name="Venice F."/>
            <person name="Ghignone S."/>
            <person name="Salvioli di Fossalunga A."/>
            <person name="Amselem J."/>
            <person name="Novero M."/>
            <person name="Xianan X."/>
            <person name="Sedzielewska Toro K."/>
            <person name="Morin E."/>
            <person name="Lipzen A."/>
            <person name="Grigoriev I.V."/>
            <person name="Henrissat B."/>
            <person name="Martin F.M."/>
            <person name="Bonfante P."/>
        </authorList>
    </citation>
    <scope>NUCLEOTIDE SEQUENCE [LARGE SCALE GENOMIC DNA]</scope>
    <source>
        <strain evidence="6 7">BEG34</strain>
    </source>
</reference>
<dbReference type="GO" id="GO:0004674">
    <property type="term" value="F:protein serine/threonine kinase activity"/>
    <property type="evidence" value="ECO:0007669"/>
    <property type="project" value="TreeGrafter"/>
</dbReference>
<dbReference type="SUPFAM" id="SSF56112">
    <property type="entry name" value="Protein kinase-like (PK-like)"/>
    <property type="match status" value="1"/>
</dbReference>
<keyword evidence="3 6" id="KW-0418">Kinase</keyword>
<dbReference type="InterPro" id="IPR020635">
    <property type="entry name" value="Tyr_kinase_cat_dom"/>
</dbReference>
<evidence type="ECO:0000313" key="7">
    <source>
        <dbReference type="Proteomes" id="UP000439903"/>
    </source>
</evidence>
<dbReference type="GO" id="GO:0005524">
    <property type="term" value="F:ATP binding"/>
    <property type="evidence" value="ECO:0007669"/>
    <property type="project" value="UniProtKB-KW"/>
</dbReference>
<proteinExistence type="predicted"/>
<keyword evidence="4" id="KW-0067">ATP-binding</keyword>
<evidence type="ECO:0000256" key="4">
    <source>
        <dbReference type="ARBA" id="ARBA00022840"/>
    </source>
</evidence>
<sequence>MEDSNDKELITINISEDFVNIEDDYNKEGIKLLDEKKYREAFKSFKQSADAGYACGKCNVGWCYQNGRVKIADFGLSKAIESTKILKSELIAMISYLEPQCLIQNFYKRDKRSDIYSLGVMFWEISSGKPPFEHHSHYDVWVKIMKEEREPPVQNTPGLYKKLYTKCWDHDPKKRPEIESVCDELKKMTILERNNTL</sequence>
<dbReference type="Pfam" id="PF07714">
    <property type="entry name" value="PK_Tyr_Ser-Thr"/>
    <property type="match status" value="1"/>
</dbReference>
<evidence type="ECO:0000256" key="1">
    <source>
        <dbReference type="ARBA" id="ARBA00022679"/>
    </source>
</evidence>
<dbReference type="SUPFAM" id="SSF81901">
    <property type="entry name" value="HCP-like"/>
    <property type="match status" value="1"/>
</dbReference>
<dbReference type="PROSITE" id="PS50011">
    <property type="entry name" value="PROTEIN_KINASE_DOM"/>
    <property type="match status" value="1"/>
</dbReference>
<evidence type="ECO:0000313" key="6">
    <source>
        <dbReference type="EMBL" id="KAF0359312.1"/>
    </source>
</evidence>
<dbReference type="SMART" id="SM00219">
    <property type="entry name" value="TyrKc"/>
    <property type="match status" value="1"/>
</dbReference>
<protein>
    <submittedName>
        <fullName evidence="6">Kinase-like protein</fullName>
    </submittedName>
</protein>
<name>A0A8H3WYP7_GIGMA</name>
<evidence type="ECO:0000259" key="5">
    <source>
        <dbReference type="PROSITE" id="PS50011"/>
    </source>
</evidence>
<dbReference type="InterPro" id="IPR051681">
    <property type="entry name" value="Ser/Thr_Kinases-Pseudokinases"/>
</dbReference>
<organism evidence="6 7">
    <name type="scientific">Gigaspora margarita</name>
    <dbReference type="NCBI Taxonomy" id="4874"/>
    <lineage>
        <taxon>Eukaryota</taxon>
        <taxon>Fungi</taxon>
        <taxon>Fungi incertae sedis</taxon>
        <taxon>Mucoromycota</taxon>
        <taxon>Glomeromycotina</taxon>
        <taxon>Glomeromycetes</taxon>
        <taxon>Diversisporales</taxon>
        <taxon>Gigasporaceae</taxon>
        <taxon>Gigaspora</taxon>
    </lineage>
</organism>
<dbReference type="InterPro" id="IPR000719">
    <property type="entry name" value="Prot_kinase_dom"/>
</dbReference>
<gene>
    <name evidence="6" type="ORF">F8M41_014368</name>
</gene>
<keyword evidence="7" id="KW-1185">Reference proteome</keyword>
<dbReference type="PANTHER" id="PTHR44329:SF288">
    <property type="entry name" value="MITOGEN-ACTIVATED PROTEIN KINASE KINASE KINASE 20"/>
    <property type="match status" value="1"/>
</dbReference>
<dbReference type="InterPro" id="IPR011009">
    <property type="entry name" value="Kinase-like_dom_sf"/>
</dbReference>
<evidence type="ECO:0000256" key="2">
    <source>
        <dbReference type="ARBA" id="ARBA00022741"/>
    </source>
</evidence>